<keyword evidence="8" id="KW-1185">Reference proteome</keyword>
<sequence length="242" mass="25233">MSLTKTGTADSTAKPAIDGTTADVELQAGAVSPVTGHADELRREFSVWSLGALLVCLMATWEALSSVVAQALTNGGAPCLFYNYIIAFIGTLLTAASLAEIASIYPTAGGWINIGGQVVLTASAAFAAGLQFQALIVLNDASGTYVPQRWQGMMFYWAVIAYSTAINIFGSRILPHTNTLSGIGHVVGFIATVLVLGIMGIGKEGGHSASYVFKEVDNTSGWSNDGVSWMVGLLSAVYPFLG</sequence>
<keyword evidence="2" id="KW-0813">Transport</keyword>
<feature type="transmembrane region" description="Helical" evidence="6">
    <location>
        <begin position="45"/>
        <end position="64"/>
    </location>
</feature>
<evidence type="ECO:0000256" key="5">
    <source>
        <dbReference type="ARBA" id="ARBA00023136"/>
    </source>
</evidence>
<evidence type="ECO:0000256" key="3">
    <source>
        <dbReference type="ARBA" id="ARBA00022692"/>
    </source>
</evidence>
<keyword evidence="3 6" id="KW-0812">Transmembrane</keyword>
<dbReference type="RefSeq" id="XP_066637495.1">
    <property type="nucleotide sequence ID" value="XM_066772216.1"/>
</dbReference>
<keyword evidence="5 6" id="KW-0472">Membrane</keyword>
<dbReference type="InterPro" id="IPR002293">
    <property type="entry name" value="AA/rel_permease1"/>
</dbReference>
<dbReference type="Proteomes" id="UP001430584">
    <property type="component" value="Unassembled WGS sequence"/>
</dbReference>
<evidence type="ECO:0000256" key="2">
    <source>
        <dbReference type="ARBA" id="ARBA00022448"/>
    </source>
</evidence>
<name>A0ABR3CW18_9PEZI</name>
<evidence type="ECO:0000256" key="4">
    <source>
        <dbReference type="ARBA" id="ARBA00022989"/>
    </source>
</evidence>
<evidence type="ECO:0000256" key="1">
    <source>
        <dbReference type="ARBA" id="ARBA00004141"/>
    </source>
</evidence>
<feature type="transmembrane region" description="Helical" evidence="6">
    <location>
        <begin position="182"/>
        <end position="202"/>
    </location>
</feature>
<evidence type="ECO:0000313" key="8">
    <source>
        <dbReference type="Proteomes" id="UP001430584"/>
    </source>
</evidence>
<accession>A0ABR3CW18</accession>
<comment type="caution">
    <text evidence="7">The sequence shown here is derived from an EMBL/GenBank/DDBJ whole genome shotgun (WGS) entry which is preliminary data.</text>
</comment>
<reference evidence="7 8" key="1">
    <citation type="submission" date="2024-02" db="EMBL/GenBank/DDBJ databases">
        <title>De novo assembly and annotation of 12 fungi associated with fruit tree decline syndrome in Ontario, Canada.</title>
        <authorList>
            <person name="Sulman M."/>
            <person name="Ellouze W."/>
            <person name="Ilyukhin E."/>
        </authorList>
    </citation>
    <scope>NUCLEOTIDE SEQUENCE [LARGE SCALE GENOMIC DNA]</scope>
    <source>
        <strain evidence="7 8">FDS-637</strain>
    </source>
</reference>
<comment type="subcellular location">
    <subcellularLocation>
        <location evidence="1">Membrane</location>
        <topology evidence="1">Multi-pass membrane protein</topology>
    </subcellularLocation>
</comment>
<feature type="transmembrane region" description="Helical" evidence="6">
    <location>
        <begin position="150"/>
        <end position="170"/>
    </location>
</feature>
<feature type="transmembrane region" description="Helical" evidence="6">
    <location>
        <begin position="84"/>
        <end position="106"/>
    </location>
</feature>
<keyword evidence="4 6" id="KW-1133">Transmembrane helix</keyword>
<dbReference type="Pfam" id="PF13520">
    <property type="entry name" value="AA_permease_2"/>
    <property type="match status" value="1"/>
</dbReference>
<evidence type="ECO:0000256" key="6">
    <source>
        <dbReference type="SAM" id="Phobius"/>
    </source>
</evidence>
<gene>
    <name evidence="7" type="ORF">SLS55_000707</name>
</gene>
<dbReference type="PANTHER" id="PTHR45649:SF14">
    <property type="entry name" value="GABA PERMEASE"/>
    <property type="match status" value="1"/>
</dbReference>
<dbReference type="GeneID" id="92004792"/>
<dbReference type="PANTHER" id="PTHR45649">
    <property type="entry name" value="AMINO-ACID PERMEASE BAT1"/>
    <property type="match status" value="1"/>
</dbReference>
<evidence type="ECO:0000313" key="7">
    <source>
        <dbReference type="EMBL" id="KAL0264755.1"/>
    </source>
</evidence>
<protein>
    <submittedName>
        <fullName evidence="7">Uncharacterized protein</fullName>
    </submittedName>
</protein>
<proteinExistence type="predicted"/>
<feature type="transmembrane region" description="Helical" evidence="6">
    <location>
        <begin position="118"/>
        <end position="138"/>
    </location>
</feature>
<dbReference type="Gene3D" id="1.20.1740.10">
    <property type="entry name" value="Amino acid/polyamine transporter I"/>
    <property type="match status" value="1"/>
</dbReference>
<dbReference type="EMBL" id="JAJVCZ030000001">
    <property type="protein sequence ID" value="KAL0264755.1"/>
    <property type="molecule type" value="Genomic_DNA"/>
</dbReference>
<organism evidence="7 8">
    <name type="scientific">Diplodia seriata</name>
    <dbReference type="NCBI Taxonomy" id="420778"/>
    <lineage>
        <taxon>Eukaryota</taxon>
        <taxon>Fungi</taxon>
        <taxon>Dikarya</taxon>
        <taxon>Ascomycota</taxon>
        <taxon>Pezizomycotina</taxon>
        <taxon>Dothideomycetes</taxon>
        <taxon>Dothideomycetes incertae sedis</taxon>
        <taxon>Botryosphaeriales</taxon>
        <taxon>Botryosphaeriaceae</taxon>
        <taxon>Diplodia</taxon>
    </lineage>
</organism>